<accession>A0ABP9ZBR9</accession>
<dbReference type="InterPro" id="IPR021625">
    <property type="entry name" value="PI31_Prot_N"/>
</dbReference>
<dbReference type="InterPro" id="IPR013886">
    <property type="entry name" value="PI31_Prot_C"/>
</dbReference>
<evidence type="ECO:0000259" key="13">
    <source>
        <dbReference type="Pfam" id="PF11566"/>
    </source>
</evidence>
<dbReference type="EMBL" id="BAABUK010000032">
    <property type="protein sequence ID" value="GAA5816531.1"/>
    <property type="molecule type" value="Genomic_DNA"/>
</dbReference>
<evidence type="ECO:0000256" key="5">
    <source>
        <dbReference type="ARBA" id="ARBA00022490"/>
    </source>
</evidence>
<evidence type="ECO:0000256" key="3">
    <source>
        <dbReference type="ARBA" id="ARBA00006405"/>
    </source>
</evidence>
<evidence type="ECO:0000256" key="1">
    <source>
        <dbReference type="ARBA" id="ARBA00004240"/>
    </source>
</evidence>
<name>A0ABP9ZBR9_9FUNG</name>
<keyword evidence="9" id="KW-0007">Acetylation</keyword>
<dbReference type="Gene3D" id="3.40.1000.30">
    <property type="match status" value="1"/>
</dbReference>
<keyword evidence="15" id="KW-1185">Reference proteome</keyword>
<dbReference type="InterPro" id="IPR045128">
    <property type="entry name" value="PI31-like"/>
</dbReference>
<reference evidence="14 15" key="1">
    <citation type="submission" date="2024-04" db="EMBL/GenBank/DDBJ databases">
        <title>genome sequences of Mucor flavus KT1a and Helicostylum pulchrum KT1b strains isolated from the surface of a dry-aged beef.</title>
        <authorList>
            <person name="Toyotome T."/>
            <person name="Hosono M."/>
            <person name="Torimaru M."/>
            <person name="Fukuda K."/>
            <person name="Mikami N."/>
        </authorList>
    </citation>
    <scope>NUCLEOTIDE SEQUENCE [LARGE SCALE GENOMIC DNA]</scope>
    <source>
        <strain evidence="14 15">KT1a</strain>
    </source>
</reference>
<keyword evidence="5" id="KW-0963">Cytoplasm</keyword>
<comment type="caution">
    <text evidence="14">The sequence shown here is derived from an EMBL/GenBank/DDBJ whole genome shotgun (WGS) entry which is preliminary data.</text>
</comment>
<feature type="compositionally biased region" description="Low complexity" evidence="11">
    <location>
        <begin position="176"/>
        <end position="193"/>
    </location>
</feature>
<proteinExistence type="inferred from homology"/>
<evidence type="ECO:0000256" key="9">
    <source>
        <dbReference type="ARBA" id="ARBA00022990"/>
    </source>
</evidence>
<evidence type="ECO:0000256" key="10">
    <source>
        <dbReference type="ARBA" id="ARBA00024805"/>
    </source>
</evidence>
<dbReference type="Pfam" id="PF11566">
    <property type="entry name" value="PI31_Prot_N"/>
    <property type="match status" value="1"/>
</dbReference>
<dbReference type="PANTHER" id="PTHR13266">
    <property type="entry name" value="PROTEASOME INHIBITOR"/>
    <property type="match status" value="1"/>
</dbReference>
<comment type="subcellular location">
    <subcellularLocation>
        <location evidence="2">Cytoplasm</location>
    </subcellularLocation>
    <subcellularLocation>
        <location evidence="1">Endoplasmic reticulum</location>
    </subcellularLocation>
</comment>
<keyword evidence="4" id="KW-0488">Methylation</keyword>
<feature type="domain" description="PI31 proteasome regulator N-terminal" evidence="13">
    <location>
        <begin position="23"/>
        <end position="170"/>
    </location>
</feature>
<evidence type="ECO:0000256" key="2">
    <source>
        <dbReference type="ARBA" id="ARBA00004496"/>
    </source>
</evidence>
<feature type="compositionally biased region" description="Gly residues" evidence="11">
    <location>
        <begin position="223"/>
        <end position="238"/>
    </location>
</feature>
<keyword evidence="6" id="KW-0597">Phosphoprotein</keyword>
<keyword evidence="8" id="KW-0647">Proteasome</keyword>
<evidence type="ECO:0008006" key="16">
    <source>
        <dbReference type="Google" id="ProtNLM"/>
    </source>
</evidence>
<evidence type="ECO:0000256" key="4">
    <source>
        <dbReference type="ARBA" id="ARBA00022481"/>
    </source>
</evidence>
<dbReference type="Proteomes" id="UP001473302">
    <property type="component" value="Unassembled WGS sequence"/>
</dbReference>
<evidence type="ECO:0000256" key="6">
    <source>
        <dbReference type="ARBA" id="ARBA00022553"/>
    </source>
</evidence>
<protein>
    <recommendedName>
        <fullName evidence="16">Proteasome inhibitor PI31 subunit</fullName>
    </recommendedName>
</protein>
<dbReference type="Pfam" id="PF08577">
    <property type="entry name" value="PI31_Prot_C"/>
    <property type="match status" value="1"/>
</dbReference>
<gene>
    <name evidence="14" type="ORF">MFLAVUS_010060</name>
</gene>
<comment type="similarity">
    <text evidence="3">Belongs to the proteasome inhibitor PI31 family.</text>
</comment>
<evidence type="ECO:0000259" key="12">
    <source>
        <dbReference type="Pfam" id="PF08577"/>
    </source>
</evidence>
<evidence type="ECO:0000256" key="7">
    <source>
        <dbReference type="ARBA" id="ARBA00022824"/>
    </source>
</evidence>
<evidence type="ECO:0000313" key="15">
    <source>
        <dbReference type="Proteomes" id="UP001473302"/>
    </source>
</evidence>
<dbReference type="PANTHER" id="PTHR13266:SF1">
    <property type="entry name" value="PROTEASOME INHIBITOR PI31 SUBUNIT"/>
    <property type="match status" value="1"/>
</dbReference>
<evidence type="ECO:0000256" key="8">
    <source>
        <dbReference type="ARBA" id="ARBA00022942"/>
    </source>
</evidence>
<evidence type="ECO:0000313" key="14">
    <source>
        <dbReference type="EMBL" id="GAA5816531.1"/>
    </source>
</evidence>
<feature type="region of interest" description="Disordered" evidence="11">
    <location>
        <begin position="171"/>
        <end position="323"/>
    </location>
</feature>
<feature type="domain" description="PI31 proteasome regulator C-terminal" evidence="12">
    <location>
        <begin position="215"/>
        <end position="283"/>
    </location>
</feature>
<evidence type="ECO:0000256" key="11">
    <source>
        <dbReference type="SAM" id="MobiDB-lite"/>
    </source>
</evidence>
<sequence>MSKPTDSNVLDPSVILHATSQAASQLSNTYDAVAAACHAIMLSVGFRFAGLGDDARQEGDGTIKVLPEGWNNNGPHCYQFRYSHPQSSLTFVIKIVRLGDKCIILGLGIGDNKTATLDITTSDYTSESFFPYTDNSQPLAHGFISTSRFNDFIKAYKLNILQRLIPGLNKPGYEDNSSTTTTSNSSSNVPNPNVERRQPRYNDPPSTYDPVFPDVGASDLNPLGGGLRLPGGGNGGMFVGPDHPLFGNRGGSSQDDPSGLFGGPQPLPRGSVPPGARFDPIGPFGRLPIRPPGPGGRGGPRGPHSGDPDNDELQPPGYNDMFG</sequence>
<comment type="function">
    <text evidence="10">Plays an important role in control of proteasome function. Inhibits the hydrolysis of protein and peptide substrates by the 20S proteasome. Also inhibits the activation of the proteasome by the proteasome regulatory proteins PA700 and PA28.</text>
</comment>
<organism evidence="14 15">
    <name type="scientific">Mucor flavus</name>
    <dbReference type="NCBI Taxonomy" id="439312"/>
    <lineage>
        <taxon>Eukaryota</taxon>
        <taxon>Fungi</taxon>
        <taxon>Fungi incertae sedis</taxon>
        <taxon>Mucoromycota</taxon>
        <taxon>Mucoromycotina</taxon>
        <taxon>Mucoromycetes</taxon>
        <taxon>Mucorales</taxon>
        <taxon>Mucorineae</taxon>
        <taxon>Mucoraceae</taxon>
        <taxon>Mucor</taxon>
    </lineage>
</organism>
<keyword evidence="7" id="KW-0256">Endoplasmic reticulum</keyword>